<comment type="caution">
    <text evidence="2">The sequence shown here is derived from an EMBL/GenBank/DDBJ whole genome shotgun (WGS) entry which is preliminary data.</text>
</comment>
<feature type="region of interest" description="Disordered" evidence="1">
    <location>
        <begin position="154"/>
        <end position="192"/>
    </location>
</feature>
<feature type="compositionally biased region" description="Basic and acidic residues" evidence="1">
    <location>
        <begin position="154"/>
        <end position="179"/>
    </location>
</feature>
<organism evidence="2 3">
    <name type="scientific">Digitaria exilis</name>
    <dbReference type="NCBI Taxonomy" id="1010633"/>
    <lineage>
        <taxon>Eukaryota</taxon>
        <taxon>Viridiplantae</taxon>
        <taxon>Streptophyta</taxon>
        <taxon>Embryophyta</taxon>
        <taxon>Tracheophyta</taxon>
        <taxon>Spermatophyta</taxon>
        <taxon>Magnoliopsida</taxon>
        <taxon>Liliopsida</taxon>
        <taxon>Poales</taxon>
        <taxon>Poaceae</taxon>
        <taxon>PACMAD clade</taxon>
        <taxon>Panicoideae</taxon>
        <taxon>Panicodae</taxon>
        <taxon>Paniceae</taxon>
        <taxon>Anthephorinae</taxon>
        <taxon>Digitaria</taxon>
    </lineage>
</organism>
<dbReference type="EMBL" id="JACEFO010001993">
    <property type="protein sequence ID" value="KAF8690079.1"/>
    <property type="molecule type" value="Genomic_DNA"/>
</dbReference>
<keyword evidence="3" id="KW-1185">Reference proteome</keyword>
<dbReference type="OrthoDB" id="605328at2759"/>
<dbReference type="InterPro" id="IPR055290">
    <property type="entry name" value="At3g26010-like"/>
</dbReference>
<evidence type="ECO:0008006" key="4">
    <source>
        <dbReference type="Google" id="ProtNLM"/>
    </source>
</evidence>
<evidence type="ECO:0000256" key="1">
    <source>
        <dbReference type="SAM" id="MobiDB-lite"/>
    </source>
</evidence>
<evidence type="ECO:0000313" key="2">
    <source>
        <dbReference type="EMBL" id="KAF8690079.1"/>
    </source>
</evidence>
<name>A0A835B4E7_9POAL</name>
<dbReference type="Proteomes" id="UP000636709">
    <property type="component" value="Unassembled WGS sequence"/>
</dbReference>
<reference evidence="2" key="1">
    <citation type="submission" date="2020-07" db="EMBL/GenBank/DDBJ databases">
        <title>Genome sequence and genetic diversity analysis of an under-domesticated orphan crop, white fonio (Digitaria exilis).</title>
        <authorList>
            <person name="Bennetzen J.L."/>
            <person name="Chen S."/>
            <person name="Ma X."/>
            <person name="Wang X."/>
            <person name="Yssel A.E.J."/>
            <person name="Chaluvadi S.R."/>
            <person name="Johnson M."/>
            <person name="Gangashetty P."/>
            <person name="Hamidou F."/>
            <person name="Sanogo M.D."/>
            <person name="Zwaenepoel A."/>
            <person name="Wallace J."/>
            <person name="Van De Peer Y."/>
            <person name="Van Deynze A."/>
        </authorList>
    </citation>
    <scope>NUCLEOTIDE SEQUENCE</scope>
    <source>
        <tissue evidence="2">Leaves</tissue>
    </source>
</reference>
<dbReference type="AlphaFoldDB" id="A0A835B4E7"/>
<dbReference type="PANTHER" id="PTHR35546">
    <property type="entry name" value="F-BOX PROTEIN INTERACTION DOMAIN PROTEIN-RELATED"/>
    <property type="match status" value="1"/>
</dbReference>
<proteinExistence type="predicted"/>
<dbReference type="Gramene" id="Dexi1A01G0027480.1">
    <property type="protein sequence ID" value="Dexi1A01G0027480.1:cds"/>
    <property type="gene ID" value="Dexi1A01G0027480"/>
</dbReference>
<sequence length="192" mass="21124">MVGQGLNPAPLPGGLITIVAFAGSDRRHVSAGDNKIDRIGSPWNRERSSIVACHFTNITGKGAPLISPSFSFLPFPSGNVTLVDSYNGLLLCRCFESDPYEGDPPFHYAVCNPATKKWVMLPDGSGEARVAYLGFDLAVSSHFHVVEFVSEPEEDRRDPTWGRENRGERRERASRDAPTLRRRNARAQQAIG</sequence>
<dbReference type="PANTHER" id="PTHR35546:SF105">
    <property type="entry name" value="OS05G0139200 PROTEIN"/>
    <property type="match status" value="1"/>
</dbReference>
<evidence type="ECO:0000313" key="3">
    <source>
        <dbReference type="Proteomes" id="UP000636709"/>
    </source>
</evidence>
<protein>
    <recommendedName>
        <fullName evidence="4">F-box protein</fullName>
    </recommendedName>
</protein>
<accession>A0A835B4E7</accession>
<gene>
    <name evidence="2" type="ORF">HU200_041414</name>
</gene>